<dbReference type="Gene3D" id="2.60.120.200">
    <property type="match status" value="1"/>
</dbReference>
<name>D0LSA6_HALO1</name>
<dbReference type="InterPro" id="IPR013320">
    <property type="entry name" value="ConA-like_dom_sf"/>
</dbReference>
<dbReference type="CAZy" id="GH16">
    <property type="family name" value="Glycoside Hydrolase Family 16"/>
</dbReference>
<dbReference type="STRING" id="502025.Hoch_3100"/>
<sequence>MKRPFHVLAVATCALIPLSLSLLSAPTSAAPPCGGPNSDPCPEPDPDPTPEPPGFDGSFDELVWADEFDGPGIDPANWSYDLGGSGWGNNEYQFYTDSANNSRIENGMLVIEAREERIRSRNYTSARLKSEGLQEFTYGRIEARIRVPFGQGIWPAFWSLGNNFGDVGWPGSGEIDIMEHIGREPFHVYGTVHGPGYSGENGVGDGIALANPVTDDFHVFAVEWEPDEIRWYVDGVHYHTVTPQTVPGEWVYDHGFFLILNVAVGGYWPGYPDETTQFPQRMLVDYVRVYQ</sequence>
<evidence type="ECO:0000256" key="3">
    <source>
        <dbReference type="SAM" id="SignalP"/>
    </source>
</evidence>
<dbReference type="Pfam" id="PF00722">
    <property type="entry name" value="Glyco_hydro_16"/>
    <property type="match status" value="1"/>
</dbReference>
<dbReference type="PANTHER" id="PTHR10963:SF55">
    <property type="entry name" value="GLYCOSIDE HYDROLASE FAMILY 16 PROTEIN"/>
    <property type="match status" value="1"/>
</dbReference>
<proteinExistence type="inferred from homology"/>
<reference evidence="5 6" key="1">
    <citation type="journal article" date="2010" name="Stand. Genomic Sci.">
        <title>Complete genome sequence of Haliangium ochraceum type strain (SMP-2).</title>
        <authorList>
            <consortium name="US DOE Joint Genome Institute (JGI-PGF)"/>
            <person name="Ivanova N."/>
            <person name="Daum C."/>
            <person name="Lang E."/>
            <person name="Abt B."/>
            <person name="Kopitz M."/>
            <person name="Saunders E."/>
            <person name="Lapidus A."/>
            <person name="Lucas S."/>
            <person name="Glavina Del Rio T."/>
            <person name="Nolan M."/>
            <person name="Tice H."/>
            <person name="Copeland A."/>
            <person name="Cheng J.F."/>
            <person name="Chen F."/>
            <person name="Bruce D."/>
            <person name="Goodwin L."/>
            <person name="Pitluck S."/>
            <person name="Mavromatis K."/>
            <person name="Pati A."/>
            <person name="Mikhailova N."/>
            <person name="Chen A."/>
            <person name="Palaniappan K."/>
            <person name="Land M."/>
            <person name="Hauser L."/>
            <person name="Chang Y.J."/>
            <person name="Jeffries C.D."/>
            <person name="Detter J.C."/>
            <person name="Brettin T."/>
            <person name="Rohde M."/>
            <person name="Goker M."/>
            <person name="Bristow J."/>
            <person name="Markowitz V."/>
            <person name="Eisen J.A."/>
            <person name="Hugenholtz P."/>
            <person name="Kyrpides N.C."/>
            <person name="Klenk H.P."/>
        </authorList>
    </citation>
    <scope>NUCLEOTIDE SEQUENCE [LARGE SCALE GENOMIC DNA]</scope>
    <source>
        <strain evidence="6">DSM 14365 / CIP 107738 / JCM 11303 / AJ 13395 / SMP-2</strain>
    </source>
</reference>
<keyword evidence="3" id="KW-0732">Signal</keyword>
<evidence type="ECO:0000313" key="5">
    <source>
        <dbReference type="EMBL" id="ACY15605.1"/>
    </source>
</evidence>
<dbReference type="EMBL" id="CP001804">
    <property type="protein sequence ID" value="ACY15605.1"/>
    <property type="molecule type" value="Genomic_DNA"/>
</dbReference>
<gene>
    <name evidence="5" type="ordered locus">Hoch_3100</name>
</gene>
<accession>D0LSA6</accession>
<dbReference type="CDD" id="cd08023">
    <property type="entry name" value="GH16_laminarinase_like"/>
    <property type="match status" value="1"/>
</dbReference>
<dbReference type="AlphaFoldDB" id="D0LSA6"/>
<keyword evidence="5" id="KW-0378">Hydrolase</keyword>
<dbReference type="PROSITE" id="PS51762">
    <property type="entry name" value="GH16_2"/>
    <property type="match status" value="1"/>
</dbReference>
<feature type="region of interest" description="Disordered" evidence="2">
    <location>
        <begin position="27"/>
        <end position="57"/>
    </location>
</feature>
<organism evidence="5 6">
    <name type="scientific">Haliangium ochraceum (strain DSM 14365 / JCM 11303 / SMP-2)</name>
    <dbReference type="NCBI Taxonomy" id="502025"/>
    <lineage>
        <taxon>Bacteria</taxon>
        <taxon>Pseudomonadati</taxon>
        <taxon>Myxococcota</taxon>
        <taxon>Polyangia</taxon>
        <taxon>Haliangiales</taxon>
        <taxon>Kofleriaceae</taxon>
        <taxon>Haliangium</taxon>
    </lineage>
</organism>
<dbReference type="OrthoDB" id="9809583at2"/>
<dbReference type="Proteomes" id="UP000001880">
    <property type="component" value="Chromosome"/>
</dbReference>
<feature type="signal peptide" evidence="3">
    <location>
        <begin position="1"/>
        <end position="29"/>
    </location>
</feature>
<dbReference type="GO" id="GO:0004553">
    <property type="term" value="F:hydrolase activity, hydrolyzing O-glycosyl compounds"/>
    <property type="evidence" value="ECO:0007669"/>
    <property type="project" value="InterPro"/>
</dbReference>
<dbReference type="PANTHER" id="PTHR10963">
    <property type="entry name" value="GLYCOSYL HYDROLASE-RELATED"/>
    <property type="match status" value="1"/>
</dbReference>
<evidence type="ECO:0000256" key="2">
    <source>
        <dbReference type="SAM" id="MobiDB-lite"/>
    </source>
</evidence>
<feature type="chain" id="PRO_5003010408" evidence="3">
    <location>
        <begin position="30"/>
        <end position="291"/>
    </location>
</feature>
<dbReference type="GO" id="GO:0005975">
    <property type="term" value="P:carbohydrate metabolic process"/>
    <property type="evidence" value="ECO:0007669"/>
    <property type="project" value="InterPro"/>
</dbReference>
<evidence type="ECO:0000259" key="4">
    <source>
        <dbReference type="PROSITE" id="PS51762"/>
    </source>
</evidence>
<dbReference type="RefSeq" id="WP_012828205.1">
    <property type="nucleotide sequence ID" value="NC_013440.1"/>
</dbReference>
<protein>
    <submittedName>
        <fullName evidence="5">Glycoside hydrolase family 16</fullName>
    </submittedName>
</protein>
<dbReference type="InterPro" id="IPR050546">
    <property type="entry name" value="Glycosyl_Hydrlase_16"/>
</dbReference>
<dbReference type="KEGG" id="hoh:Hoch_3100"/>
<keyword evidence="6" id="KW-1185">Reference proteome</keyword>
<dbReference type="SUPFAM" id="SSF49899">
    <property type="entry name" value="Concanavalin A-like lectins/glucanases"/>
    <property type="match status" value="1"/>
</dbReference>
<dbReference type="eggNOG" id="COG2273">
    <property type="taxonomic scope" value="Bacteria"/>
</dbReference>
<comment type="similarity">
    <text evidence="1">Belongs to the glycosyl hydrolase 16 family.</text>
</comment>
<dbReference type="HOGENOM" id="CLU_019533_0_3_7"/>
<evidence type="ECO:0000256" key="1">
    <source>
        <dbReference type="ARBA" id="ARBA00006865"/>
    </source>
</evidence>
<dbReference type="InterPro" id="IPR000757">
    <property type="entry name" value="Beta-glucanase-like"/>
</dbReference>
<evidence type="ECO:0000313" key="6">
    <source>
        <dbReference type="Proteomes" id="UP000001880"/>
    </source>
</evidence>
<feature type="domain" description="GH16" evidence="4">
    <location>
        <begin position="42"/>
        <end position="291"/>
    </location>
</feature>